<dbReference type="STRING" id="45610.AOC03_09885"/>
<dbReference type="KEGG" id="pur:AOC03_09885"/>
<gene>
    <name evidence="1" type="ORF">AOC03_09885</name>
</gene>
<dbReference type="EMBL" id="CP012678">
    <property type="protein sequence ID" value="ALF60308.1"/>
    <property type="molecule type" value="Genomic_DNA"/>
</dbReference>
<evidence type="ECO:0000313" key="2">
    <source>
        <dbReference type="Proteomes" id="UP000059847"/>
    </source>
</evidence>
<proteinExistence type="predicted"/>
<evidence type="ECO:0000313" key="1">
    <source>
        <dbReference type="EMBL" id="ALF60308.1"/>
    </source>
</evidence>
<dbReference type="AlphaFoldDB" id="A0A0M4TDP9"/>
<name>A0A0M4TDP9_9GAMM</name>
<dbReference type="RefSeq" id="WP_062535573.1">
    <property type="nucleotide sequence ID" value="NZ_CP012678.1"/>
</dbReference>
<organism evidence="1 2">
    <name type="scientific">Psychrobacter urativorans</name>
    <dbReference type="NCBI Taxonomy" id="45610"/>
    <lineage>
        <taxon>Bacteria</taxon>
        <taxon>Pseudomonadati</taxon>
        <taxon>Pseudomonadota</taxon>
        <taxon>Gammaproteobacteria</taxon>
        <taxon>Moraxellales</taxon>
        <taxon>Moraxellaceae</taxon>
        <taxon>Psychrobacter</taxon>
    </lineage>
</organism>
<accession>A0A0M4TDP9</accession>
<protein>
    <submittedName>
        <fullName evidence="1">Uncharacterized protein</fullName>
    </submittedName>
</protein>
<keyword evidence="2" id="KW-1185">Reference proteome</keyword>
<dbReference type="Proteomes" id="UP000059847">
    <property type="component" value="Chromosome"/>
</dbReference>
<reference evidence="1 2" key="1">
    <citation type="submission" date="2015-09" db="EMBL/GenBank/DDBJ databases">
        <title>Complete genome of Psychrobacter urativorans R10.10B.</title>
        <authorList>
            <person name="See-Too W.S."/>
            <person name="Chan K.G."/>
        </authorList>
    </citation>
    <scope>NUCLEOTIDE SEQUENCE [LARGE SCALE GENOMIC DNA]</scope>
    <source>
        <strain evidence="1 2">R10.10B</strain>
    </source>
</reference>
<sequence>MKPTFKDLLDSEDYNSLKGINIIYTGLLVFNNYNNHEGFWNSIYKGLDIDNEQLGFQKRKGANNLWYVRCQADSKLQAYKEIMNYLTELFKNKSVKNISLSLQVSLAHFSHKEPGRFLSDPIDYNYIDHLEVQTSSLFKDSLEPVEPYFGVWDGKSWSVSP</sequence>